<gene>
    <name evidence="2" type="ORF">EVAR_94923_1</name>
</gene>
<proteinExistence type="predicted"/>
<sequence length="126" mass="14081">MTRKKLSISPTVSNFNVRLTPPPPHLEHVNRVENEVLRRSSLPPKDDLPSVSGRRGPKLIKELKPRKAPGLDGVNNKAMKCFSRAIGGAAGRNFECLHSKLSLSRGMERSRHYRNPETGETSRPPH</sequence>
<reference evidence="2 3" key="1">
    <citation type="journal article" date="2019" name="Commun. Biol.">
        <title>The bagworm genome reveals a unique fibroin gene that provides high tensile strength.</title>
        <authorList>
            <person name="Kono N."/>
            <person name="Nakamura H."/>
            <person name="Ohtoshi R."/>
            <person name="Tomita M."/>
            <person name="Numata K."/>
            <person name="Arakawa K."/>
        </authorList>
    </citation>
    <scope>NUCLEOTIDE SEQUENCE [LARGE SCALE GENOMIC DNA]</scope>
</reference>
<feature type="region of interest" description="Disordered" evidence="1">
    <location>
        <begin position="1"/>
        <end position="21"/>
    </location>
</feature>
<feature type="region of interest" description="Disordered" evidence="1">
    <location>
        <begin position="38"/>
        <end position="58"/>
    </location>
</feature>
<feature type="compositionally biased region" description="Basic and acidic residues" evidence="1">
    <location>
        <begin position="38"/>
        <end position="48"/>
    </location>
</feature>
<comment type="caution">
    <text evidence="2">The sequence shown here is derived from an EMBL/GenBank/DDBJ whole genome shotgun (WGS) entry which is preliminary data.</text>
</comment>
<dbReference type="AlphaFoldDB" id="A0A4C1Z851"/>
<feature type="compositionally biased region" description="Basic and acidic residues" evidence="1">
    <location>
        <begin position="106"/>
        <end position="117"/>
    </location>
</feature>
<dbReference type="Proteomes" id="UP000299102">
    <property type="component" value="Unassembled WGS sequence"/>
</dbReference>
<feature type="region of interest" description="Disordered" evidence="1">
    <location>
        <begin position="101"/>
        <end position="126"/>
    </location>
</feature>
<accession>A0A4C1Z851</accession>
<dbReference type="EMBL" id="BGZK01001585">
    <property type="protein sequence ID" value="GBP82765.1"/>
    <property type="molecule type" value="Genomic_DNA"/>
</dbReference>
<evidence type="ECO:0000313" key="2">
    <source>
        <dbReference type="EMBL" id="GBP82765.1"/>
    </source>
</evidence>
<keyword evidence="3" id="KW-1185">Reference proteome</keyword>
<feature type="compositionally biased region" description="Polar residues" evidence="1">
    <location>
        <begin position="8"/>
        <end position="17"/>
    </location>
</feature>
<organism evidence="2 3">
    <name type="scientific">Eumeta variegata</name>
    <name type="common">Bagworm moth</name>
    <name type="synonym">Eumeta japonica</name>
    <dbReference type="NCBI Taxonomy" id="151549"/>
    <lineage>
        <taxon>Eukaryota</taxon>
        <taxon>Metazoa</taxon>
        <taxon>Ecdysozoa</taxon>
        <taxon>Arthropoda</taxon>
        <taxon>Hexapoda</taxon>
        <taxon>Insecta</taxon>
        <taxon>Pterygota</taxon>
        <taxon>Neoptera</taxon>
        <taxon>Endopterygota</taxon>
        <taxon>Lepidoptera</taxon>
        <taxon>Glossata</taxon>
        <taxon>Ditrysia</taxon>
        <taxon>Tineoidea</taxon>
        <taxon>Psychidae</taxon>
        <taxon>Oiketicinae</taxon>
        <taxon>Eumeta</taxon>
    </lineage>
</organism>
<dbReference type="OrthoDB" id="10065625at2759"/>
<name>A0A4C1Z851_EUMVA</name>
<protein>
    <submittedName>
        <fullName evidence="2">Uncharacterized protein</fullName>
    </submittedName>
</protein>
<evidence type="ECO:0000313" key="3">
    <source>
        <dbReference type="Proteomes" id="UP000299102"/>
    </source>
</evidence>
<evidence type="ECO:0000256" key="1">
    <source>
        <dbReference type="SAM" id="MobiDB-lite"/>
    </source>
</evidence>